<accession>A0A1E3IVT6</accession>
<proteinExistence type="predicted"/>
<evidence type="ECO:0000313" key="4">
    <source>
        <dbReference type="EMBL" id="WVN90882.1"/>
    </source>
</evidence>
<evidence type="ECO:0000256" key="1">
    <source>
        <dbReference type="ARBA" id="ARBA00022574"/>
    </source>
</evidence>
<feature type="compositionally biased region" description="Basic and acidic residues" evidence="3">
    <location>
        <begin position="396"/>
        <end position="417"/>
    </location>
</feature>
<dbReference type="RefSeq" id="XP_066071582.1">
    <property type="nucleotide sequence ID" value="XM_066215485.1"/>
</dbReference>
<dbReference type="PANTHER" id="PTHR11227">
    <property type="entry name" value="WD-REPEAT PROTEIN INTERACTING WITH PHOSPHOINOSIDES WIPI -RELATED"/>
    <property type="match status" value="1"/>
</dbReference>
<dbReference type="GeneID" id="91090333"/>
<dbReference type="InterPro" id="IPR011044">
    <property type="entry name" value="Quino_amine_DH_bsu"/>
</dbReference>
<organism evidence="4 5">
    <name type="scientific">Cryptococcus depauperatus CBS 7841</name>
    <dbReference type="NCBI Taxonomy" id="1295531"/>
    <lineage>
        <taxon>Eukaryota</taxon>
        <taxon>Fungi</taxon>
        <taxon>Dikarya</taxon>
        <taxon>Basidiomycota</taxon>
        <taxon>Agaricomycotina</taxon>
        <taxon>Tremellomycetes</taxon>
        <taxon>Tremellales</taxon>
        <taxon>Cryptococcaceae</taxon>
        <taxon>Cryptococcus</taxon>
    </lineage>
</organism>
<dbReference type="Proteomes" id="UP000094043">
    <property type="component" value="Chromosome 8"/>
</dbReference>
<dbReference type="AlphaFoldDB" id="A0A1E3IVT6"/>
<dbReference type="KEGG" id="cdep:91090333"/>
<dbReference type="InterPro" id="IPR015943">
    <property type="entry name" value="WD40/YVTN_repeat-like_dom_sf"/>
</dbReference>
<reference evidence="4" key="1">
    <citation type="submission" date="2016-06" db="EMBL/GenBank/DDBJ databases">
        <authorList>
            <person name="Cuomo C."/>
            <person name="Litvintseva A."/>
            <person name="Heitman J."/>
            <person name="Chen Y."/>
            <person name="Sun S."/>
            <person name="Springer D."/>
            <person name="Dromer F."/>
            <person name="Young S."/>
            <person name="Zeng Q."/>
            <person name="Chapman S."/>
            <person name="Gujja S."/>
            <person name="Saif S."/>
            <person name="Birren B."/>
        </authorList>
    </citation>
    <scope>NUCLEOTIDE SEQUENCE</scope>
    <source>
        <strain evidence="4">CBS 7841</strain>
    </source>
</reference>
<keyword evidence="2" id="KW-0677">Repeat</keyword>
<dbReference type="GO" id="GO:0005737">
    <property type="term" value="C:cytoplasm"/>
    <property type="evidence" value="ECO:0007669"/>
    <property type="project" value="UniProtKB-ARBA"/>
</dbReference>
<dbReference type="InterPro" id="IPR001680">
    <property type="entry name" value="WD40_rpt"/>
</dbReference>
<dbReference type="InterPro" id="IPR048720">
    <property type="entry name" value="PROPPIN"/>
</dbReference>
<dbReference type="Gene3D" id="2.130.10.10">
    <property type="entry name" value="YVTN repeat-like/Quinoprotein amine dehydrogenase"/>
    <property type="match status" value="1"/>
</dbReference>
<name>A0A1E3IVT6_9TREE</name>
<reference evidence="4" key="2">
    <citation type="journal article" date="2022" name="Elife">
        <title>Obligate sexual reproduction of a homothallic fungus closely related to the Cryptococcus pathogenic species complex.</title>
        <authorList>
            <person name="Passer A.R."/>
            <person name="Clancey S.A."/>
            <person name="Shea T."/>
            <person name="David-Palma M."/>
            <person name="Averette A.F."/>
            <person name="Boekhout T."/>
            <person name="Porcel B.M."/>
            <person name="Nowrousian M."/>
            <person name="Cuomo C.A."/>
            <person name="Sun S."/>
            <person name="Heitman J."/>
            <person name="Coelho M.A."/>
        </authorList>
    </citation>
    <scope>NUCLEOTIDE SEQUENCE</scope>
    <source>
        <strain evidence="4">CBS 7841</strain>
    </source>
</reference>
<evidence type="ECO:0000313" key="5">
    <source>
        <dbReference type="Proteomes" id="UP000094043"/>
    </source>
</evidence>
<dbReference type="SUPFAM" id="SSF50969">
    <property type="entry name" value="YVTN repeat-like/Quinoprotein amine dehydrogenase"/>
    <property type="match status" value="1"/>
</dbReference>
<reference evidence="4" key="3">
    <citation type="submission" date="2024-01" db="EMBL/GenBank/DDBJ databases">
        <authorList>
            <person name="Coelho M.A."/>
            <person name="David-Palma M."/>
            <person name="Shea T."/>
            <person name="Sun S."/>
            <person name="Cuomo C.A."/>
            <person name="Heitman J."/>
        </authorList>
    </citation>
    <scope>NUCLEOTIDE SEQUENCE</scope>
    <source>
        <strain evidence="4">CBS 7841</strain>
    </source>
</reference>
<dbReference type="EMBL" id="CP143791">
    <property type="protein sequence ID" value="WVN90882.1"/>
    <property type="molecule type" value="Genomic_DNA"/>
</dbReference>
<evidence type="ECO:0000256" key="3">
    <source>
        <dbReference type="SAM" id="MobiDB-lite"/>
    </source>
</evidence>
<keyword evidence="5" id="KW-1185">Reference proteome</keyword>
<dbReference type="SMART" id="SM00320">
    <property type="entry name" value="WD40"/>
    <property type="match status" value="3"/>
</dbReference>
<protein>
    <submittedName>
        <fullName evidence="4">Uncharacterized protein</fullName>
    </submittedName>
</protein>
<sequence>MQLGRYSVSTLLPPPIYNIRFSPDNRFFAVAVEKGFEIWKTWPLGLVRRRVLPGTLSLALILPHSPLLVLQGGGVSPLYAPNKVVIYNDKLGEVVAEIEFGERARGIVARRGMICIALLRKVVGFEYGFGSSDVLGKGKGKALKEDTGFWIKKLGEWETCKNNQGLMAISTAPDSTLLALPGRQAGHVQLIPLPPCPVDPAALNISSARVTASRPTFRSPIILAHTHPLSTLVTTPSGSLILTTSERGTLVRVWDTAKGRLEKELRRGVDPAEVWGVGFEGDGKDARVVGWSDKGTIHVWGDESAKAEQESLGSSKSSAPSLTNILSRNLPLPKYFKSITSIAQYHLPRKNPHAFSAALGAAGVPSMSMREAVETDSERSEKFVVTWLEVQVAVSAERDDSHDGQNRMKRESEENEKTHHHRRSSDTMGGVMCSGGGSLPMGSRIERLSLGPDGTNKTATPSQHVENSTLAKVANGATMLSGKGRERDVSSSSRARVKSHPTHQYATVSQAHLPSVSQQPRTEKQKQLIAITYSGDWYRLKVPVPTTCYTDHTEERKEKIGKCELVEYRRLGVGGGGW</sequence>
<dbReference type="VEuPathDB" id="FungiDB:L203_00832"/>
<evidence type="ECO:0000256" key="2">
    <source>
        <dbReference type="ARBA" id="ARBA00022737"/>
    </source>
</evidence>
<gene>
    <name evidence="4" type="ORF">L203_106125</name>
</gene>
<dbReference type="OrthoDB" id="1667587at2759"/>
<feature type="region of interest" description="Disordered" evidence="3">
    <location>
        <begin position="396"/>
        <end position="431"/>
    </location>
</feature>
<feature type="region of interest" description="Disordered" evidence="3">
    <location>
        <begin position="479"/>
        <end position="506"/>
    </location>
</feature>
<keyword evidence="1" id="KW-0853">WD repeat</keyword>